<dbReference type="EMBL" id="KB744027">
    <property type="protein sequence ID" value="EOA96350.1"/>
    <property type="molecule type" value="Genomic_DNA"/>
</dbReference>
<evidence type="ECO:0000313" key="2">
    <source>
        <dbReference type="Proteomes" id="UP000296049"/>
    </source>
</evidence>
<organism evidence="1 2">
    <name type="scientific">Anas platyrhynchos</name>
    <name type="common">Mallard</name>
    <name type="synonym">Anas boschas</name>
    <dbReference type="NCBI Taxonomy" id="8839"/>
    <lineage>
        <taxon>Eukaryota</taxon>
        <taxon>Metazoa</taxon>
        <taxon>Chordata</taxon>
        <taxon>Craniata</taxon>
        <taxon>Vertebrata</taxon>
        <taxon>Euteleostomi</taxon>
        <taxon>Archelosauria</taxon>
        <taxon>Archosauria</taxon>
        <taxon>Dinosauria</taxon>
        <taxon>Saurischia</taxon>
        <taxon>Theropoda</taxon>
        <taxon>Coelurosauria</taxon>
        <taxon>Aves</taxon>
        <taxon>Neognathae</taxon>
        <taxon>Galloanserae</taxon>
        <taxon>Anseriformes</taxon>
        <taxon>Anatidae</taxon>
        <taxon>Anatinae</taxon>
        <taxon>Anas</taxon>
    </lineage>
</organism>
<protein>
    <submittedName>
        <fullName evidence="1">Uncharacterized protein</fullName>
    </submittedName>
</protein>
<accession>R0JGJ8</accession>
<gene>
    <name evidence="1" type="ORF">Anapl_11838</name>
</gene>
<evidence type="ECO:0000313" key="1">
    <source>
        <dbReference type="EMBL" id="EOA96350.1"/>
    </source>
</evidence>
<reference evidence="2" key="1">
    <citation type="journal article" date="2013" name="Nat. Genet.">
        <title>The duck genome and transcriptome provide insight into an avian influenza virus reservoir species.</title>
        <authorList>
            <person name="Huang Y."/>
            <person name="Li Y."/>
            <person name="Burt D.W."/>
            <person name="Chen H."/>
            <person name="Zhang Y."/>
            <person name="Qian W."/>
            <person name="Kim H."/>
            <person name="Gan S."/>
            <person name="Zhao Y."/>
            <person name="Li J."/>
            <person name="Yi K."/>
            <person name="Feng H."/>
            <person name="Zhu P."/>
            <person name="Li B."/>
            <person name="Liu Q."/>
            <person name="Fairley S."/>
            <person name="Magor K.E."/>
            <person name="Du Z."/>
            <person name="Hu X."/>
            <person name="Goodman L."/>
            <person name="Tafer H."/>
            <person name="Vignal A."/>
            <person name="Lee T."/>
            <person name="Kim K.W."/>
            <person name="Sheng Z."/>
            <person name="An Y."/>
            <person name="Searle S."/>
            <person name="Herrero J."/>
            <person name="Groenen M.A."/>
            <person name="Crooijmans R.P."/>
            <person name="Faraut T."/>
            <person name="Cai Q."/>
            <person name="Webster R.G."/>
            <person name="Aldridge J.R."/>
            <person name="Warren W.C."/>
            <person name="Bartschat S."/>
            <person name="Kehr S."/>
            <person name="Marz M."/>
            <person name="Stadler P.F."/>
            <person name="Smith J."/>
            <person name="Kraus R.H."/>
            <person name="Zhao Y."/>
            <person name="Ren L."/>
            <person name="Fei J."/>
            <person name="Morisson M."/>
            <person name="Kaiser P."/>
            <person name="Griffin D.K."/>
            <person name="Rao M."/>
            <person name="Pitel F."/>
            <person name="Wang J."/>
            <person name="Li N."/>
        </authorList>
    </citation>
    <scope>NUCLEOTIDE SEQUENCE [LARGE SCALE GENOMIC DNA]</scope>
</reference>
<sequence length="476" mass="53104">MSSSISPIPMVITAVGHGNTLRRGFIQRQVCHALVGVGILPEFVEVVTVVERTSELSVKKRLAEKDEQFVPQVVSTSSFWELSRQQSRKVVMVSHVVGSGIAALNTNILNEKMNKACSDAVLLYECQGLQWAEPHNPYMALILFLQRQSLQQVPRRCEDEALSSDVSVQGPEHFWLYFIAFSYKRALAVEFLCAHRRIPVYVRGTVKTPGDCFTSLSLEEICFIAVVWPFTESTSASQRTGMTNEGSPLRPIRALQMAPSSEGLEQTLYFPPCVCHRAICCPTDTLFLVSHAATAWIKSIFKSLYLASLAQWLQGTLGRKVCRAANEVCISAKYCCKGRQVGFGFCCKRTLATVLLDFWRPYFRAAGWLFVFVSLTSLKIHLEGFGAMGTWRVASFAAMISSSSQTPSYVLARDEGRVPWAAHRAGDAHLLIKPAPHQEGEEGILPEATEKQSYDKEAFECGYRRRDRVWGVVTPD</sequence>
<dbReference type="AlphaFoldDB" id="R0JGJ8"/>
<keyword evidence="2" id="KW-1185">Reference proteome</keyword>
<name>R0JGJ8_ANAPL</name>
<proteinExistence type="predicted"/>
<dbReference type="Proteomes" id="UP000296049">
    <property type="component" value="Unassembled WGS sequence"/>
</dbReference>